<accession>A0ACB9JC59</accession>
<sequence length="303" mass="34705">MASSLLTRSVVPFRPAYRLLSNSIHSRLTFDRQFLETQMKYMAGVPSVLLTMVNGQHIVVKVPGLERTESDEGLHVSLNMPGLVNDVIARFEANYLLIEGKTHEQIYLAAVKLPEKFDRNRDWDGKIKDGRLKITLPVVKNKESDSKTFAHIMTTFLDTIHRPTLYSVMFDQQYLGKKLWETIAHPTVKSKWFTIYKETAESLYIKGSMPGPEKMKVTSEGQCVSLSMPGLKIEDSESCFEYDTFIVVGRREDEHYIAGIRVPEDFHKKHDMIKTEMQDGMYMATLPHAIGVIEEEEKKTNLL</sequence>
<reference evidence="2" key="1">
    <citation type="journal article" date="2022" name="Mol. Ecol. Resour.">
        <title>The genomes of chicory, endive, great burdock and yacon provide insights into Asteraceae palaeo-polyploidization history and plant inulin production.</title>
        <authorList>
            <person name="Fan W."/>
            <person name="Wang S."/>
            <person name="Wang H."/>
            <person name="Wang A."/>
            <person name="Jiang F."/>
            <person name="Liu H."/>
            <person name="Zhao H."/>
            <person name="Xu D."/>
            <person name="Zhang Y."/>
        </authorList>
    </citation>
    <scope>NUCLEOTIDE SEQUENCE [LARGE SCALE GENOMIC DNA]</scope>
    <source>
        <strain evidence="2">cv. Yunnan</strain>
    </source>
</reference>
<dbReference type="Proteomes" id="UP001056120">
    <property type="component" value="Linkage Group LG04"/>
</dbReference>
<keyword evidence="2" id="KW-1185">Reference proteome</keyword>
<gene>
    <name evidence="1" type="ORF">L1987_11744</name>
</gene>
<name>A0ACB9JC59_9ASTR</name>
<evidence type="ECO:0000313" key="1">
    <source>
        <dbReference type="EMBL" id="KAI3817942.1"/>
    </source>
</evidence>
<evidence type="ECO:0000313" key="2">
    <source>
        <dbReference type="Proteomes" id="UP001056120"/>
    </source>
</evidence>
<proteinExistence type="predicted"/>
<reference evidence="1 2" key="2">
    <citation type="journal article" date="2022" name="Mol. Ecol. Resour.">
        <title>The genomes of chicory, endive, great burdock and yacon provide insights into Asteraceae paleo-polyploidization history and plant inulin production.</title>
        <authorList>
            <person name="Fan W."/>
            <person name="Wang S."/>
            <person name="Wang H."/>
            <person name="Wang A."/>
            <person name="Jiang F."/>
            <person name="Liu H."/>
            <person name="Zhao H."/>
            <person name="Xu D."/>
            <person name="Zhang Y."/>
        </authorList>
    </citation>
    <scope>NUCLEOTIDE SEQUENCE [LARGE SCALE GENOMIC DNA]</scope>
    <source>
        <strain evidence="2">cv. Yunnan</strain>
        <tissue evidence="1">Leaves</tissue>
    </source>
</reference>
<comment type="caution">
    <text evidence="1">The sequence shown here is derived from an EMBL/GenBank/DDBJ whole genome shotgun (WGS) entry which is preliminary data.</text>
</comment>
<protein>
    <submittedName>
        <fullName evidence="1">Uncharacterized protein</fullName>
    </submittedName>
</protein>
<dbReference type="EMBL" id="CM042021">
    <property type="protein sequence ID" value="KAI3817942.1"/>
    <property type="molecule type" value="Genomic_DNA"/>
</dbReference>
<organism evidence="1 2">
    <name type="scientific">Smallanthus sonchifolius</name>
    <dbReference type="NCBI Taxonomy" id="185202"/>
    <lineage>
        <taxon>Eukaryota</taxon>
        <taxon>Viridiplantae</taxon>
        <taxon>Streptophyta</taxon>
        <taxon>Embryophyta</taxon>
        <taxon>Tracheophyta</taxon>
        <taxon>Spermatophyta</taxon>
        <taxon>Magnoliopsida</taxon>
        <taxon>eudicotyledons</taxon>
        <taxon>Gunneridae</taxon>
        <taxon>Pentapetalae</taxon>
        <taxon>asterids</taxon>
        <taxon>campanulids</taxon>
        <taxon>Asterales</taxon>
        <taxon>Asteraceae</taxon>
        <taxon>Asteroideae</taxon>
        <taxon>Heliantheae alliance</taxon>
        <taxon>Millerieae</taxon>
        <taxon>Smallanthus</taxon>
    </lineage>
</organism>